<dbReference type="SMART" id="SM00421">
    <property type="entry name" value="HTH_LUXR"/>
    <property type="match status" value="1"/>
</dbReference>
<dbReference type="PRINTS" id="PR00038">
    <property type="entry name" value="HTHLUXR"/>
</dbReference>
<dbReference type="Gene3D" id="3.40.50.300">
    <property type="entry name" value="P-loop containing nucleotide triphosphate hydrolases"/>
    <property type="match status" value="1"/>
</dbReference>
<dbReference type="GO" id="GO:0003677">
    <property type="term" value="F:DNA binding"/>
    <property type="evidence" value="ECO:0007669"/>
    <property type="project" value="UniProtKB-KW"/>
</dbReference>
<name>A0A2H1ITL2_BREAU</name>
<dbReference type="Pfam" id="PF13191">
    <property type="entry name" value="AAA_16"/>
    <property type="match status" value="1"/>
</dbReference>
<dbReference type="SUPFAM" id="SSF52540">
    <property type="entry name" value="P-loop containing nucleoside triphosphate hydrolases"/>
    <property type="match status" value="1"/>
</dbReference>
<evidence type="ECO:0000259" key="5">
    <source>
        <dbReference type="PROSITE" id="PS50043"/>
    </source>
</evidence>
<evidence type="ECO:0000313" key="6">
    <source>
        <dbReference type="EMBL" id="SMX78471.1"/>
    </source>
</evidence>
<evidence type="ECO:0000313" key="7">
    <source>
        <dbReference type="Proteomes" id="UP000234525"/>
    </source>
</evidence>
<dbReference type="InterPro" id="IPR036388">
    <property type="entry name" value="WH-like_DNA-bd_sf"/>
</dbReference>
<dbReference type="CDD" id="cd06170">
    <property type="entry name" value="LuxR_C_like"/>
    <property type="match status" value="1"/>
</dbReference>
<dbReference type="InterPro" id="IPR016032">
    <property type="entry name" value="Sig_transdc_resp-reg_C-effctor"/>
</dbReference>
<comment type="caution">
    <text evidence="6">The sequence shown here is derived from an EMBL/GenBank/DDBJ whole genome shotgun (WGS) entry which is preliminary data.</text>
</comment>
<dbReference type="SUPFAM" id="SSF46894">
    <property type="entry name" value="C-terminal effector domain of the bipartite response regulators"/>
    <property type="match status" value="1"/>
</dbReference>
<evidence type="ECO:0000256" key="1">
    <source>
        <dbReference type="ARBA" id="ARBA00023015"/>
    </source>
</evidence>
<dbReference type="PANTHER" id="PTHR44688:SF16">
    <property type="entry name" value="DNA-BINDING TRANSCRIPTIONAL ACTIVATOR DEVR_DOSR"/>
    <property type="match status" value="1"/>
</dbReference>
<keyword evidence="2" id="KW-0238">DNA-binding</keyword>
<dbReference type="Proteomes" id="UP000234525">
    <property type="component" value="Unassembled WGS sequence"/>
</dbReference>
<dbReference type="GO" id="GO:0006355">
    <property type="term" value="P:regulation of DNA-templated transcription"/>
    <property type="evidence" value="ECO:0007669"/>
    <property type="project" value="InterPro"/>
</dbReference>
<accession>A0A2H1ITL2</accession>
<dbReference type="PROSITE" id="PS50043">
    <property type="entry name" value="HTH_LUXR_2"/>
    <property type="match status" value="1"/>
</dbReference>
<dbReference type="InterPro" id="IPR041664">
    <property type="entry name" value="AAA_16"/>
</dbReference>
<dbReference type="AlphaFoldDB" id="A0A2H1ITL2"/>
<gene>
    <name evidence="6" type="ORF">BAUR9175_01676</name>
</gene>
<feature type="domain" description="HTH luxR-type" evidence="5">
    <location>
        <begin position="787"/>
        <end position="852"/>
    </location>
</feature>
<proteinExistence type="predicted"/>
<keyword evidence="7" id="KW-1185">Reference proteome</keyword>
<dbReference type="InterPro" id="IPR000792">
    <property type="entry name" value="Tscrpt_reg_LuxR_C"/>
</dbReference>
<dbReference type="InterPro" id="IPR027417">
    <property type="entry name" value="P-loop_NTPase"/>
</dbReference>
<dbReference type="PANTHER" id="PTHR44688">
    <property type="entry name" value="DNA-BINDING TRANSCRIPTIONAL ACTIVATOR DEVR_DOSR"/>
    <property type="match status" value="1"/>
</dbReference>
<evidence type="ECO:0000256" key="3">
    <source>
        <dbReference type="ARBA" id="ARBA00023163"/>
    </source>
</evidence>
<evidence type="ECO:0000256" key="4">
    <source>
        <dbReference type="SAM" id="MobiDB-lite"/>
    </source>
</evidence>
<protein>
    <submittedName>
        <fullName evidence="6">AAA ATPase domain-containing protein</fullName>
    </submittedName>
</protein>
<reference evidence="6" key="1">
    <citation type="submission" date="2017-03" db="EMBL/GenBank/DDBJ databases">
        <authorList>
            <person name="Monnet C."/>
        </authorList>
    </citation>
    <scope>NUCLEOTIDE SEQUENCE [LARGE SCALE GENOMIC DNA]</scope>
    <source>
        <strain evidence="6">ATCC 9175</strain>
    </source>
</reference>
<dbReference type="Pfam" id="PF00196">
    <property type="entry name" value="GerE"/>
    <property type="match status" value="1"/>
</dbReference>
<dbReference type="PROSITE" id="PS00622">
    <property type="entry name" value="HTH_LUXR_1"/>
    <property type="match status" value="1"/>
</dbReference>
<sequence>MTEFVDATLFGRQVELTAIESALRDSSSAGVVVEGDMGMGKTALASEIHRRRGGGEIWVRGDRVLQRVPYGAFGLYVDLNADSNDLLVRVVNVFRNSSEATPVVFVDDAHELDESSLSTLSQLATEGNIKIVATLRPPVDDSPRPFSDLVADHVLDQVTLGALSMSDFSAMIEHHLGGIVSQGARDVVDFQSGRVPGKVIELLRYTRRKRRLLERQGVWLLDGLDLDYDERARDVTRLHLSRYCEQQRAALELVILGGEVEVGIMLAAGLGEAADTLVAAGELGLVQDGVRSYAAIENHSSKTIRYTVPVGRSREMFDFVDRFDDSPSERARMLRADWSLSCGARISAQDFVDAARIAVRLGEWQRALRILNELSTDGMAAHELLDLGQLYCDVNKVPIGLDVLAQAVEKACCTSVVLEVFAVWMFRDFHRDSPPLGIEDFRSALNRLETRGPCHESKGMDAERARQLIDMLFANRWESLSDGSKELRRWASEADVPDGLRLCIGLNKAVKELELGRSEDALRALAEVEGQAGNVGTAYLLYVMLKTRALLQEDRADEASDLLAEVISYDLAYFAARSGPADLMWTRIHVERGEMAAATRTSFAAVEALDYWNQNQFLLLALAEAEHMAVLSGNLAAADDFDARYLALPDSNAYIEIRRAAVLRLAARAKSTEDPAYREEMRTLLCDSEDDASHEIAAMIRIELFRHFGEYDAEAMATLGKVGAGRDCRLLGELGPALRDRDEDALATVAKSMETRMPDMAERCLAMARSGGHRSNGAGSGGPETGTHSAGGSLTGRERQISRLIVAGMTNAEIADELGVAVRTVEGHTYRMYRKLDISSRDQVAEALEKVQPNL</sequence>
<dbReference type="Gene3D" id="1.10.10.10">
    <property type="entry name" value="Winged helix-like DNA-binding domain superfamily/Winged helix DNA-binding domain"/>
    <property type="match status" value="1"/>
</dbReference>
<keyword evidence="1" id="KW-0805">Transcription regulation</keyword>
<feature type="region of interest" description="Disordered" evidence="4">
    <location>
        <begin position="769"/>
        <end position="795"/>
    </location>
</feature>
<dbReference type="EMBL" id="FXZB01000010">
    <property type="protein sequence ID" value="SMX78471.1"/>
    <property type="molecule type" value="Genomic_DNA"/>
</dbReference>
<keyword evidence="3" id="KW-0804">Transcription</keyword>
<evidence type="ECO:0000256" key="2">
    <source>
        <dbReference type="ARBA" id="ARBA00023125"/>
    </source>
</evidence>
<dbReference type="RefSeq" id="WP_009881817.1">
    <property type="nucleotide sequence ID" value="NZ_AAGP01000003.1"/>
</dbReference>
<organism evidence="6 7">
    <name type="scientific">Brevibacterium aurantiacum</name>
    <dbReference type="NCBI Taxonomy" id="273384"/>
    <lineage>
        <taxon>Bacteria</taxon>
        <taxon>Bacillati</taxon>
        <taxon>Actinomycetota</taxon>
        <taxon>Actinomycetes</taxon>
        <taxon>Micrococcales</taxon>
        <taxon>Brevibacteriaceae</taxon>
        <taxon>Brevibacterium</taxon>
    </lineage>
</organism>